<dbReference type="Pfam" id="PF08889">
    <property type="entry name" value="WbqC"/>
    <property type="match status" value="1"/>
</dbReference>
<proteinExistence type="predicted"/>
<name>A0A2K8SL78_9NOSO</name>
<evidence type="ECO:0000313" key="2">
    <source>
        <dbReference type="Proteomes" id="UP000232003"/>
    </source>
</evidence>
<sequence>MAVMQPGYLPWLGFFDKARLCDVFVIYDSVQYVKNDFHNRNRIRSLDDWVWLTVPVQAQGFPAIADVKIDNARLWGRKHAATIRQAYGKAPYFGDYWEDIEGLLGQQWDRLVDLQMGFIRLHLDWLGFRPRVVMASSLPIESEDRNLKLVEMCQLFGATIYLSGDVAKDYLDVSLFAAVGVEVKWQGWLNPVYPQFREGFMPQLAAIDLLMNCGKESSKYFEGASQVPVVRNPVLMPNGGELGVTGVGC</sequence>
<gene>
    <name evidence="1" type="ORF">COO91_02011</name>
</gene>
<dbReference type="AlphaFoldDB" id="A0A2K8SL78"/>
<reference evidence="1 2" key="1">
    <citation type="submission" date="2017-11" db="EMBL/GenBank/DDBJ databases">
        <title>Complete genome of a free-living desiccation-tolerant cyanobacterium and its photosynthetic adaptation to extreme terrestrial habitat.</title>
        <authorList>
            <person name="Shang J."/>
        </authorList>
    </citation>
    <scope>NUCLEOTIDE SEQUENCE [LARGE SCALE GENOMIC DNA]</scope>
    <source>
        <strain evidence="1 2">CCNUN1</strain>
    </source>
</reference>
<accession>A0A2K8SL78</accession>
<dbReference type="Proteomes" id="UP000232003">
    <property type="component" value="Chromosome"/>
</dbReference>
<evidence type="ECO:0000313" key="1">
    <source>
        <dbReference type="EMBL" id="AUB36110.1"/>
    </source>
</evidence>
<dbReference type="KEGG" id="nfl:COO91_02011"/>
<organism evidence="1 2">
    <name type="scientific">Nostoc flagelliforme CCNUN1</name>
    <dbReference type="NCBI Taxonomy" id="2038116"/>
    <lineage>
        <taxon>Bacteria</taxon>
        <taxon>Bacillati</taxon>
        <taxon>Cyanobacteriota</taxon>
        <taxon>Cyanophyceae</taxon>
        <taxon>Nostocales</taxon>
        <taxon>Nostocaceae</taxon>
        <taxon>Nostoc</taxon>
    </lineage>
</organism>
<protein>
    <submittedName>
        <fullName evidence="1">FoF1-type ATP synthase, gamma subunit</fullName>
    </submittedName>
</protein>
<keyword evidence="2" id="KW-1185">Reference proteome</keyword>
<dbReference type="InterPro" id="IPR014985">
    <property type="entry name" value="WbqC"/>
</dbReference>
<dbReference type="EMBL" id="CP024785">
    <property type="protein sequence ID" value="AUB36110.1"/>
    <property type="molecule type" value="Genomic_DNA"/>
</dbReference>